<comment type="caution">
    <text evidence="2">The sequence shown here is derived from an EMBL/GenBank/DDBJ whole genome shotgun (WGS) entry which is preliminary data.</text>
</comment>
<gene>
    <name evidence="2" type="ORF">SDC9_177109</name>
</gene>
<dbReference type="Gene3D" id="2.40.50.1020">
    <property type="entry name" value="LytTr DNA-binding domain"/>
    <property type="match status" value="1"/>
</dbReference>
<reference evidence="2" key="1">
    <citation type="submission" date="2019-08" db="EMBL/GenBank/DDBJ databases">
        <authorList>
            <person name="Kucharzyk K."/>
            <person name="Murdoch R.W."/>
            <person name="Higgins S."/>
            <person name="Loffler F."/>
        </authorList>
    </citation>
    <scope>NUCLEOTIDE SEQUENCE</scope>
</reference>
<sequence length="83" mass="9717">MTCFNKREYTMDTSLDDFLDQLDPNLFFRANRQFIIAHKAVSHLSNWFDGKLSLILSVDTPEKIIVSRARSAEFKNWYVKTGN</sequence>
<feature type="domain" description="HTH LytTR-type" evidence="1">
    <location>
        <begin position="1"/>
        <end position="80"/>
    </location>
</feature>
<dbReference type="Pfam" id="PF04397">
    <property type="entry name" value="LytTR"/>
    <property type="match status" value="1"/>
</dbReference>
<name>A0A645GTU1_9ZZZZ</name>
<dbReference type="GO" id="GO:0003677">
    <property type="term" value="F:DNA binding"/>
    <property type="evidence" value="ECO:0007669"/>
    <property type="project" value="InterPro"/>
</dbReference>
<accession>A0A645GTU1</accession>
<dbReference type="InterPro" id="IPR007492">
    <property type="entry name" value="LytTR_DNA-bd_dom"/>
</dbReference>
<protein>
    <recommendedName>
        <fullName evidence="1">HTH LytTR-type domain-containing protein</fullName>
    </recommendedName>
</protein>
<evidence type="ECO:0000313" key="2">
    <source>
        <dbReference type="EMBL" id="MPN29656.1"/>
    </source>
</evidence>
<proteinExistence type="predicted"/>
<dbReference type="SMART" id="SM00850">
    <property type="entry name" value="LytTR"/>
    <property type="match status" value="1"/>
</dbReference>
<evidence type="ECO:0000259" key="1">
    <source>
        <dbReference type="PROSITE" id="PS50930"/>
    </source>
</evidence>
<dbReference type="EMBL" id="VSSQ01080455">
    <property type="protein sequence ID" value="MPN29656.1"/>
    <property type="molecule type" value="Genomic_DNA"/>
</dbReference>
<organism evidence="2">
    <name type="scientific">bioreactor metagenome</name>
    <dbReference type="NCBI Taxonomy" id="1076179"/>
    <lineage>
        <taxon>unclassified sequences</taxon>
        <taxon>metagenomes</taxon>
        <taxon>ecological metagenomes</taxon>
    </lineage>
</organism>
<dbReference type="AlphaFoldDB" id="A0A645GTU1"/>
<dbReference type="PROSITE" id="PS50930">
    <property type="entry name" value="HTH_LYTTR"/>
    <property type="match status" value="1"/>
</dbReference>